<name>A0A4R6IYS5_9BACT</name>
<protein>
    <recommendedName>
        <fullName evidence="2">histidine kinase</fullName>
        <ecNumber evidence="2">2.7.13.3</ecNumber>
    </recommendedName>
</protein>
<comment type="catalytic activity">
    <reaction evidence="1">
        <text>ATP + protein L-histidine = ADP + protein N-phospho-L-histidine.</text>
        <dbReference type="EC" id="2.7.13.3"/>
    </reaction>
</comment>
<dbReference type="Pfam" id="PF02518">
    <property type="entry name" value="HATPase_c"/>
    <property type="match status" value="1"/>
</dbReference>
<keyword evidence="8" id="KW-0418">Kinase</keyword>
<evidence type="ECO:0000256" key="1">
    <source>
        <dbReference type="ARBA" id="ARBA00000085"/>
    </source>
</evidence>
<dbReference type="SUPFAM" id="SSF47384">
    <property type="entry name" value="Homodimeric domain of signal transducing histidine kinase"/>
    <property type="match status" value="1"/>
</dbReference>
<accession>A0A4R6IYS5</accession>
<dbReference type="PANTHER" id="PTHR43547:SF2">
    <property type="entry name" value="HYBRID SIGNAL TRANSDUCTION HISTIDINE KINASE C"/>
    <property type="match status" value="1"/>
</dbReference>
<dbReference type="SMART" id="SM00388">
    <property type="entry name" value="HisKA"/>
    <property type="match status" value="1"/>
</dbReference>
<dbReference type="PANTHER" id="PTHR43547">
    <property type="entry name" value="TWO-COMPONENT HISTIDINE KINASE"/>
    <property type="match status" value="1"/>
</dbReference>
<dbReference type="PRINTS" id="PR00344">
    <property type="entry name" value="BCTRLSENSOR"/>
</dbReference>
<evidence type="ECO:0000256" key="6">
    <source>
        <dbReference type="SAM" id="SignalP"/>
    </source>
</evidence>
<dbReference type="PROSITE" id="PS50005">
    <property type="entry name" value="TPR"/>
    <property type="match status" value="3"/>
</dbReference>
<dbReference type="EMBL" id="SNWP01000010">
    <property type="protein sequence ID" value="TDO28000.1"/>
    <property type="molecule type" value="Genomic_DNA"/>
</dbReference>
<keyword evidence="9" id="KW-1185">Reference proteome</keyword>
<evidence type="ECO:0000256" key="2">
    <source>
        <dbReference type="ARBA" id="ARBA00012438"/>
    </source>
</evidence>
<evidence type="ECO:0000256" key="5">
    <source>
        <dbReference type="SAM" id="Phobius"/>
    </source>
</evidence>
<dbReference type="Gene3D" id="1.25.40.10">
    <property type="entry name" value="Tetratricopeptide repeat domain"/>
    <property type="match status" value="2"/>
</dbReference>
<dbReference type="Pfam" id="PF00512">
    <property type="entry name" value="HisKA"/>
    <property type="match status" value="1"/>
</dbReference>
<dbReference type="SUPFAM" id="SSF48452">
    <property type="entry name" value="TPR-like"/>
    <property type="match status" value="2"/>
</dbReference>
<evidence type="ECO:0000256" key="3">
    <source>
        <dbReference type="ARBA" id="ARBA00022553"/>
    </source>
</evidence>
<dbReference type="InterPro" id="IPR036890">
    <property type="entry name" value="HATPase_C_sf"/>
</dbReference>
<dbReference type="SMART" id="SM00387">
    <property type="entry name" value="HATPase_c"/>
    <property type="match status" value="1"/>
</dbReference>
<proteinExistence type="predicted"/>
<dbReference type="Gene3D" id="3.30.565.10">
    <property type="entry name" value="Histidine kinase-like ATPase, C-terminal domain"/>
    <property type="match status" value="1"/>
</dbReference>
<dbReference type="CDD" id="cd00082">
    <property type="entry name" value="HisKA"/>
    <property type="match status" value="1"/>
</dbReference>
<keyword evidence="4" id="KW-0802">TPR repeat</keyword>
<organism evidence="8 9">
    <name type="scientific">Sediminibacterium goheungense</name>
    <dbReference type="NCBI Taxonomy" id="1086393"/>
    <lineage>
        <taxon>Bacteria</taxon>
        <taxon>Pseudomonadati</taxon>
        <taxon>Bacteroidota</taxon>
        <taxon>Chitinophagia</taxon>
        <taxon>Chitinophagales</taxon>
        <taxon>Chitinophagaceae</taxon>
        <taxon>Sediminibacterium</taxon>
    </lineage>
</organism>
<feature type="domain" description="Histidine kinase" evidence="7">
    <location>
        <begin position="536"/>
        <end position="754"/>
    </location>
</feature>
<dbReference type="Gene3D" id="1.10.287.130">
    <property type="match status" value="1"/>
</dbReference>
<keyword evidence="5" id="KW-0812">Transmembrane</keyword>
<feature type="signal peptide" evidence="6">
    <location>
        <begin position="1"/>
        <end position="21"/>
    </location>
</feature>
<dbReference type="SUPFAM" id="SSF55874">
    <property type="entry name" value="ATPase domain of HSP90 chaperone/DNA topoisomerase II/histidine kinase"/>
    <property type="match status" value="1"/>
</dbReference>
<comment type="caution">
    <text evidence="8">The sequence shown here is derived from an EMBL/GenBank/DDBJ whole genome shotgun (WGS) entry which is preliminary data.</text>
</comment>
<feature type="repeat" description="TPR" evidence="4">
    <location>
        <begin position="258"/>
        <end position="291"/>
    </location>
</feature>
<dbReference type="Proteomes" id="UP000295741">
    <property type="component" value="Unassembled WGS sequence"/>
</dbReference>
<keyword evidence="5" id="KW-0472">Membrane</keyword>
<dbReference type="InterPro" id="IPR019734">
    <property type="entry name" value="TPR_rpt"/>
</dbReference>
<dbReference type="InterPro" id="IPR003661">
    <property type="entry name" value="HisK_dim/P_dom"/>
</dbReference>
<feature type="repeat" description="TPR" evidence="4">
    <location>
        <begin position="298"/>
        <end position="331"/>
    </location>
</feature>
<sequence>MVAKKWLTLCFCLLIVFSALAQQKRLDSLLQVNKTYTIRDSLKIIHYRNIFRQYGNMQRFDLAVLYIDSAANLAKQLKLNIALYDVYERAGRLHHGKSRYAEALTYYQRAYDVSVASHNIRGQAGVLLNMGALYLDIKDYVRSLEKHQASLTIFEQIGNSDGINSCIMNIGLIYLDLNQIEKALQYMKRALAAFEKEDPGGRGIAVAQQAIALAYMRATETELTKMGIPYSAQYNMALAGLNKALPIAFKEDDPGLASAILADMGEVYDRKGDTEQALVVLKKAMEIDVSHEEYIVTAENFYKVGLHFIKLEDDKNALHYFRLAIAVGEKHRTLGTLKSVYEQMSYLFERQKSFDSSLFFFRKHIAVRDSLYGEEKEKEITRQQLRLDIDIRDREYKYGRQLMAEELKQQVLLAERQKDQLALAEKEKSLQRLLFLQEQSKLENEARQQADAFQLQQDRTRFEKAITQKQIINQQLELQYNRNLNLIFLIAVLVLLGTAAAIYQSQRKGKRLNAIISVQKKELEELIHVKDQVLGTLSHDMRTPINSLISFTHLLEQDGISQDKMKLYAGQLKNSLGYTQNLMDNLLKWATSQIDGFKPNFEPVNLREITIQVLSTLGETMEQKEMTVENYIGEDICMMADKEMLASVIRNLLTNAIKFSHKQGKITLTSVGDEKYSTLSVVDFGIGMEDQKVVLINSAGSHSVKSSRGTGQEKGNGLGLILCKSFVTMMNGEMKAESELNKGTVFTIQLPAVKVV</sequence>
<dbReference type="GO" id="GO:0000155">
    <property type="term" value="F:phosphorelay sensor kinase activity"/>
    <property type="evidence" value="ECO:0007669"/>
    <property type="project" value="InterPro"/>
</dbReference>
<dbReference type="InterPro" id="IPR011990">
    <property type="entry name" value="TPR-like_helical_dom_sf"/>
</dbReference>
<feature type="repeat" description="TPR" evidence="4">
    <location>
        <begin position="164"/>
        <end position="197"/>
    </location>
</feature>
<gene>
    <name evidence="8" type="ORF">BC659_0056</name>
</gene>
<dbReference type="AlphaFoldDB" id="A0A4R6IYS5"/>
<evidence type="ECO:0000259" key="7">
    <source>
        <dbReference type="PROSITE" id="PS50109"/>
    </source>
</evidence>
<keyword evidence="6" id="KW-0732">Signal</keyword>
<dbReference type="InterPro" id="IPR004358">
    <property type="entry name" value="Sig_transdc_His_kin-like_C"/>
</dbReference>
<dbReference type="InterPro" id="IPR005467">
    <property type="entry name" value="His_kinase_dom"/>
</dbReference>
<dbReference type="OrthoDB" id="9781208at2"/>
<reference evidence="8 9" key="1">
    <citation type="submission" date="2019-03" db="EMBL/GenBank/DDBJ databases">
        <title>Genomic Encyclopedia of Archaeal and Bacterial Type Strains, Phase II (KMG-II): from individual species to whole genera.</title>
        <authorList>
            <person name="Goeker M."/>
        </authorList>
    </citation>
    <scope>NUCLEOTIDE SEQUENCE [LARGE SCALE GENOMIC DNA]</scope>
    <source>
        <strain evidence="8 9">DSM 28323</strain>
    </source>
</reference>
<dbReference type="Pfam" id="PF13424">
    <property type="entry name" value="TPR_12"/>
    <property type="match status" value="1"/>
</dbReference>
<dbReference type="Pfam" id="PF13181">
    <property type="entry name" value="TPR_8"/>
    <property type="match status" value="1"/>
</dbReference>
<keyword evidence="3" id="KW-0597">Phosphoprotein</keyword>
<keyword evidence="8" id="KW-0808">Transferase</keyword>
<feature type="chain" id="PRO_5020233611" description="histidine kinase" evidence="6">
    <location>
        <begin position="22"/>
        <end position="756"/>
    </location>
</feature>
<evidence type="ECO:0000313" key="9">
    <source>
        <dbReference type="Proteomes" id="UP000295741"/>
    </source>
</evidence>
<keyword evidence="5" id="KW-1133">Transmembrane helix</keyword>
<evidence type="ECO:0000256" key="4">
    <source>
        <dbReference type="PROSITE-ProRule" id="PRU00339"/>
    </source>
</evidence>
<feature type="transmembrane region" description="Helical" evidence="5">
    <location>
        <begin position="484"/>
        <end position="503"/>
    </location>
</feature>
<dbReference type="InterPro" id="IPR003594">
    <property type="entry name" value="HATPase_dom"/>
</dbReference>
<evidence type="ECO:0000313" key="8">
    <source>
        <dbReference type="EMBL" id="TDO28000.1"/>
    </source>
</evidence>
<dbReference type="InterPro" id="IPR036097">
    <property type="entry name" value="HisK_dim/P_sf"/>
</dbReference>
<dbReference type="PROSITE" id="PS50109">
    <property type="entry name" value="HIS_KIN"/>
    <property type="match status" value="1"/>
</dbReference>
<dbReference type="SMART" id="SM00028">
    <property type="entry name" value="TPR"/>
    <property type="match status" value="6"/>
</dbReference>
<dbReference type="EC" id="2.7.13.3" evidence="2"/>